<dbReference type="EMBL" id="VSSQ01040478">
    <property type="protein sequence ID" value="MPM93739.1"/>
    <property type="molecule type" value="Genomic_DNA"/>
</dbReference>
<gene>
    <name evidence="1" type="ORF">SDC9_140881</name>
</gene>
<name>A0A645DWT9_9ZZZZ</name>
<proteinExistence type="predicted"/>
<protein>
    <submittedName>
        <fullName evidence="1">Uncharacterized protein</fullName>
    </submittedName>
</protein>
<evidence type="ECO:0000313" key="1">
    <source>
        <dbReference type="EMBL" id="MPM93739.1"/>
    </source>
</evidence>
<comment type="caution">
    <text evidence="1">The sequence shown here is derived from an EMBL/GenBank/DDBJ whole genome shotgun (WGS) entry which is preliminary data.</text>
</comment>
<sequence>MRHDHLRLKAAVAHRPDVGDRRAHSVGGLLGGARAAVVVDVAAHQYRLELGGVFLRPFYGESHLIIEFVDRQREVSALGKLSQGVGSDAAFGLFEALFDAGGPGLSRDEGQHGNGGGSRVDVERHLRKIKIFEHLVRVAERRQRKSPVVVFKERRVGIAPKLRAVVELEVKDGGAFAELVFHGLVRLFRQHVRGTLGDLPRLSDVAGALCSAQERRFSGHAADVEQLFVVGKRIDRFKGDAFVGRREHPFVERSSLEGRHRFVVPLFACGNGKLFKGDRRKFAHFHLCFVHITASLPDKV</sequence>
<reference evidence="1" key="1">
    <citation type="submission" date="2019-08" db="EMBL/GenBank/DDBJ databases">
        <authorList>
            <person name="Kucharzyk K."/>
            <person name="Murdoch R.W."/>
            <person name="Higgins S."/>
            <person name="Loffler F."/>
        </authorList>
    </citation>
    <scope>NUCLEOTIDE SEQUENCE</scope>
</reference>
<accession>A0A645DWT9</accession>
<dbReference type="AlphaFoldDB" id="A0A645DWT9"/>
<organism evidence="1">
    <name type="scientific">bioreactor metagenome</name>
    <dbReference type="NCBI Taxonomy" id="1076179"/>
    <lineage>
        <taxon>unclassified sequences</taxon>
        <taxon>metagenomes</taxon>
        <taxon>ecological metagenomes</taxon>
    </lineage>
</organism>